<proteinExistence type="predicted"/>
<dbReference type="EMBL" id="DF840575">
    <property type="protein sequence ID" value="GAT45028.1"/>
    <property type="molecule type" value="Genomic_DNA"/>
</dbReference>
<evidence type="ECO:0000256" key="1">
    <source>
        <dbReference type="SAM" id="MobiDB-lite"/>
    </source>
</evidence>
<evidence type="ECO:0000313" key="2">
    <source>
        <dbReference type="EMBL" id="GAT45028.1"/>
    </source>
</evidence>
<protein>
    <submittedName>
        <fullName evidence="2">Uncharacterized protein</fullName>
    </submittedName>
</protein>
<keyword evidence="3" id="KW-1185">Reference proteome</keyword>
<dbReference type="Proteomes" id="UP000815677">
    <property type="component" value="Unassembled WGS sequence"/>
</dbReference>
<feature type="region of interest" description="Disordered" evidence="1">
    <location>
        <begin position="320"/>
        <end position="406"/>
    </location>
</feature>
<reference evidence="2" key="1">
    <citation type="submission" date="2014-09" db="EMBL/GenBank/DDBJ databases">
        <title>Genome sequence of the luminous mushroom Mycena chlorophos for searching fungal bioluminescence genes.</title>
        <authorList>
            <person name="Tanaka Y."/>
            <person name="Kasuga D."/>
            <person name="Oba Y."/>
            <person name="Hase S."/>
            <person name="Sato K."/>
            <person name="Oba Y."/>
            <person name="Sakakibara Y."/>
        </authorList>
    </citation>
    <scope>NUCLEOTIDE SEQUENCE</scope>
</reference>
<name>A0ABQ0L1J9_MYCCL</name>
<accession>A0ABQ0L1J9</accession>
<evidence type="ECO:0000313" key="3">
    <source>
        <dbReference type="Proteomes" id="UP000815677"/>
    </source>
</evidence>
<gene>
    <name evidence="2" type="ORF">MCHLO_02625</name>
</gene>
<sequence>MELLIYAPNARSGSPSGGPTYQDLVLARLLLRDTTRVESRFPVRVLVVALALAAERGIRGGLGEEGWVVKPQRGGSRKPRPSGVDAEARDDLHLTFFTYSRRLVVSCGDFRSSNESSPSPAASISPDQPPLGYCLSGTASPQYVYHLEHCGSASDLLAQRQLLRLWTSSPPNWVDSRDLGMAEGPRLLSYVWKIPSLLVPSTISTQHLHPHTQETMPATRKRPRPSSPRPGPGPAESHGQKISASKKQKDNGEAVVATDGDARRTRRKSVAGTSGIDIADIEGPFTIIARCPRPARIIHHATASSSRTKADSKREIKLELEEDMNASASTGPRRKSTTSPRMATKAQPRYYQSSHPDSKPLPKKVHRPQYPDDEESPEVAGPNAVTNSHFFASKEPSVGKKSRQVRVSSEVAQSRVQEWRNSTAMIASVLTPESA</sequence>
<organism evidence="2 3">
    <name type="scientific">Mycena chlorophos</name>
    <name type="common">Agaric fungus</name>
    <name type="synonym">Agaricus chlorophos</name>
    <dbReference type="NCBI Taxonomy" id="658473"/>
    <lineage>
        <taxon>Eukaryota</taxon>
        <taxon>Fungi</taxon>
        <taxon>Dikarya</taxon>
        <taxon>Basidiomycota</taxon>
        <taxon>Agaricomycotina</taxon>
        <taxon>Agaricomycetes</taxon>
        <taxon>Agaricomycetidae</taxon>
        <taxon>Agaricales</taxon>
        <taxon>Marasmiineae</taxon>
        <taxon>Mycenaceae</taxon>
        <taxon>Mycena</taxon>
    </lineage>
</organism>
<feature type="region of interest" description="Disordered" evidence="1">
    <location>
        <begin position="204"/>
        <end position="271"/>
    </location>
</feature>